<keyword evidence="4" id="KW-1185">Reference proteome</keyword>
<reference evidence="3" key="2">
    <citation type="submission" date="2025-08" db="UniProtKB">
        <authorList>
            <consortium name="Ensembl"/>
        </authorList>
    </citation>
    <scope>IDENTIFICATION</scope>
</reference>
<dbReference type="PANTHER" id="PTHR23250:SF3">
    <property type="entry name" value="FISH-EGG LECTIN-LIKE ISOFORM X1-RELATED"/>
    <property type="match status" value="1"/>
</dbReference>
<evidence type="ECO:0000256" key="1">
    <source>
        <dbReference type="ARBA" id="ARBA00022734"/>
    </source>
</evidence>
<sequence length="276" mass="29893">MHYTSPICTEYSILNQLEASQIYGQVLLNSSPRYQMSLILLQVTQQKHSGATQIDAGQGQVVMTNDKSEVFFLSGSTWTGLGSVPIKHVSVGSAGIWGVDSSEKVYKYVAGQSLIQLDAGGEGQVVGVNSSASTHCLKSSFASAFNQVASMSWDSIETNLLYISCNSHGCWTVMPSHKIFFMKIEPDSCETTNWKAVNGAASIVEAGTDGSVFMINEEGQLYERTGISSSYPVGTGWTLIPMTSNMRHISYDQGILWAINDIGAILTCTKKCDHCL</sequence>
<gene>
    <name evidence="3" type="primary">LOC115404706</name>
</gene>
<protein>
    <submittedName>
        <fullName evidence="3">Uncharacterized protein</fullName>
    </submittedName>
</protein>
<dbReference type="PANTHER" id="PTHR23250">
    <property type="entry name" value="DYSFERLIN-RELATED"/>
    <property type="match status" value="1"/>
</dbReference>
<keyword evidence="1" id="KW-0430">Lectin</keyword>
<dbReference type="SMART" id="SM00706">
    <property type="entry name" value="TECPR"/>
    <property type="match status" value="4"/>
</dbReference>
<evidence type="ECO:0000256" key="2">
    <source>
        <dbReference type="ARBA" id="ARBA00038331"/>
    </source>
</evidence>
<dbReference type="Ensembl" id="ENSSFAT00005014621.1">
    <property type="protein sequence ID" value="ENSSFAP00005014031.1"/>
    <property type="gene ID" value="ENSSFAG00005007598.1"/>
</dbReference>
<dbReference type="InterPro" id="IPR051513">
    <property type="entry name" value="Tectonin_beta-prop"/>
</dbReference>
<proteinExistence type="inferred from homology"/>
<name>A0A672G526_SALFA</name>
<accession>A0A672G526</accession>
<dbReference type="GO" id="GO:0030246">
    <property type="term" value="F:carbohydrate binding"/>
    <property type="evidence" value="ECO:0007669"/>
    <property type="project" value="UniProtKB-KW"/>
</dbReference>
<dbReference type="Proteomes" id="UP000472267">
    <property type="component" value="Chromosome 17"/>
</dbReference>
<reference evidence="3" key="1">
    <citation type="submission" date="2019-06" db="EMBL/GenBank/DDBJ databases">
        <authorList>
            <consortium name="Wellcome Sanger Institute Data Sharing"/>
        </authorList>
    </citation>
    <scope>NUCLEOTIDE SEQUENCE [LARGE SCALE GENOMIC DNA]</scope>
</reference>
<dbReference type="InterPro" id="IPR006624">
    <property type="entry name" value="Beta-propeller_rpt_TECPR"/>
</dbReference>
<evidence type="ECO:0000313" key="3">
    <source>
        <dbReference type="Ensembl" id="ENSSFAP00005014031.1"/>
    </source>
</evidence>
<dbReference type="Pfam" id="PF19193">
    <property type="entry name" value="Tectonin"/>
    <property type="match status" value="1"/>
</dbReference>
<dbReference type="AlphaFoldDB" id="A0A672G526"/>
<dbReference type="FunCoup" id="A0A672G526">
    <property type="interactions" value="13"/>
</dbReference>
<comment type="similarity">
    <text evidence="2">Belongs to the tectonin family.</text>
</comment>
<dbReference type="InParanoid" id="A0A672G526"/>
<evidence type="ECO:0000313" key="4">
    <source>
        <dbReference type="Proteomes" id="UP000472267"/>
    </source>
</evidence>
<organism evidence="3 4">
    <name type="scientific">Salarias fasciatus</name>
    <name type="common">Jewelled blenny</name>
    <name type="synonym">Blennius fasciatus</name>
    <dbReference type="NCBI Taxonomy" id="181472"/>
    <lineage>
        <taxon>Eukaryota</taxon>
        <taxon>Metazoa</taxon>
        <taxon>Chordata</taxon>
        <taxon>Craniata</taxon>
        <taxon>Vertebrata</taxon>
        <taxon>Euteleostomi</taxon>
        <taxon>Actinopterygii</taxon>
        <taxon>Neopterygii</taxon>
        <taxon>Teleostei</taxon>
        <taxon>Neoteleostei</taxon>
        <taxon>Acanthomorphata</taxon>
        <taxon>Ovalentaria</taxon>
        <taxon>Blenniimorphae</taxon>
        <taxon>Blenniiformes</taxon>
        <taxon>Blennioidei</taxon>
        <taxon>Blenniidae</taxon>
        <taxon>Salariinae</taxon>
        <taxon>Salarias</taxon>
    </lineage>
</organism>
<reference evidence="3" key="3">
    <citation type="submission" date="2025-09" db="UniProtKB">
        <authorList>
            <consortium name="Ensembl"/>
        </authorList>
    </citation>
    <scope>IDENTIFICATION</scope>
</reference>